<dbReference type="GO" id="GO:0005764">
    <property type="term" value="C:lysosome"/>
    <property type="evidence" value="ECO:0007669"/>
    <property type="project" value="TreeGrafter"/>
</dbReference>
<feature type="binding site" evidence="13">
    <location>
        <position position="266"/>
    </location>
    <ligand>
        <name>Zn(2+)</name>
        <dbReference type="ChEBI" id="CHEBI:29105"/>
        <label>1</label>
    </ligand>
</feature>
<dbReference type="EC" id="3.1.4.12" evidence="12"/>
<evidence type="ECO:0000256" key="11">
    <source>
        <dbReference type="ARBA" id="ARBA00047268"/>
    </source>
</evidence>
<dbReference type="RefSeq" id="XP_014470455.1">
    <property type="nucleotide sequence ID" value="XM_014614969.1"/>
</dbReference>
<evidence type="ECO:0000256" key="4">
    <source>
        <dbReference type="ARBA" id="ARBA00022723"/>
    </source>
</evidence>
<feature type="binding site" evidence="13">
    <location>
        <position position="416"/>
    </location>
    <ligand>
        <name>Zn(2+)</name>
        <dbReference type="ChEBI" id="CHEBI:29105"/>
        <label>2</label>
    </ligand>
</feature>
<evidence type="ECO:0000256" key="12">
    <source>
        <dbReference type="PIRNR" id="PIRNR000948"/>
    </source>
</evidence>
<dbReference type="GO" id="GO:0005615">
    <property type="term" value="C:extracellular space"/>
    <property type="evidence" value="ECO:0007669"/>
    <property type="project" value="TreeGrafter"/>
</dbReference>
<dbReference type="InterPro" id="IPR004843">
    <property type="entry name" value="Calcineurin-like_PHP"/>
</dbReference>
<feature type="binding site" evidence="13">
    <location>
        <position position="306"/>
    </location>
    <ligand>
        <name>Zn(2+)</name>
        <dbReference type="ChEBI" id="CHEBI:29105"/>
        <label>2</label>
    </ligand>
</feature>
<keyword evidence="3" id="KW-0964">Secreted</keyword>
<evidence type="ECO:0000256" key="10">
    <source>
        <dbReference type="ARBA" id="ARBA00023295"/>
    </source>
</evidence>
<dbReference type="PANTHER" id="PTHR10340:SF29">
    <property type="entry name" value="SPHINGOMYELIN PHOSPHODIESTERASE"/>
    <property type="match status" value="1"/>
</dbReference>
<feature type="disulfide bond" evidence="14">
    <location>
        <begin position="78"/>
        <end position="156"/>
    </location>
</feature>
<dbReference type="Proteomes" id="UP000515204">
    <property type="component" value="Unplaced"/>
</dbReference>
<evidence type="ECO:0000256" key="6">
    <source>
        <dbReference type="ARBA" id="ARBA00022801"/>
    </source>
</evidence>
<feature type="binding site" evidence="13">
    <location>
        <position position="452"/>
    </location>
    <ligand>
        <name>Zn(2+)</name>
        <dbReference type="ChEBI" id="CHEBI:29105"/>
        <label>1</label>
    </ligand>
</feature>
<evidence type="ECO:0000259" key="16">
    <source>
        <dbReference type="PROSITE" id="PS50015"/>
    </source>
</evidence>
<dbReference type="InterPro" id="IPR041805">
    <property type="entry name" value="ASMase/PPN1_MPP"/>
</dbReference>
<name>A0A6P3WWK9_DINQU</name>
<gene>
    <name evidence="18" type="primary">LOC106742224</name>
</gene>
<keyword evidence="6 12" id="KW-0378">Hydrolase</keyword>
<comment type="subcellular location">
    <subcellularLocation>
        <location evidence="1">Secreted</location>
    </subcellularLocation>
</comment>
<feature type="binding site" evidence="13">
    <location>
        <position position="195"/>
    </location>
    <ligand>
        <name>Zn(2+)</name>
        <dbReference type="ChEBI" id="CHEBI:29105"/>
        <label>1</label>
    </ligand>
</feature>
<dbReference type="GO" id="GO:0046872">
    <property type="term" value="F:metal ion binding"/>
    <property type="evidence" value="ECO:0007669"/>
    <property type="project" value="UniProtKB-KW"/>
</dbReference>
<dbReference type="CDD" id="cd00842">
    <property type="entry name" value="MPP_ASMase"/>
    <property type="match status" value="1"/>
</dbReference>
<dbReference type="InterPro" id="IPR011001">
    <property type="entry name" value="Saposin-like"/>
</dbReference>
<comment type="catalytic activity">
    <reaction evidence="11">
        <text>a sphingomyelin + H2O = phosphocholine + an N-acylsphing-4-enine + H(+)</text>
        <dbReference type="Rhea" id="RHEA:19253"/>
        <dbReference type="ChEBI" id="CHEBI:15377"/>
        <dbReference type="ChEBI" id="CHEBI:15378"/>
        <dbReference type="ChEBI" id="CHEBI:17636"/>
        <dbReference type="ChEBI" id="CHEBI:52639"/>
        <dbReference type="ChEBI" id="CHEBI:295975"/>
        <dbReference type="EC" id="3.1.4.12"/>
    </reaction>
    <physiologicalReaction direction="left-to-right" evidence="11">
        <dbReference type="Rhea" id="RHEA:19254"/>
    </physiologicalReaction>
</comment>
<evidence type="ECO:0000256" key="5">
    <source>
        <dbReference type="ARBA" id="ARBA00022729"/>
    </source>
</evidence>
<dbReference type="PANTHER" id="PTHR10340">
    <property type="entry name" value="SPHINGOMYELIN PHOSPHODIESTERASE"/>
    <property type="match status" value="1"/>
</dbReference>
<evidence type="ECO:0000256" key="8">
    <source>
        <dbReference type="ARBA" id="ARBA00023157"/>
    </source>
</evidence>
<dbReference type="AlphaFoldDB" id="A0A6P3WWK9"/>
<dbReference type="InterPro" id="IPR008139">
    <property type="entry name" value="SaposinB_dom"/>
</dbReference>
<dbReference type="InterPro" id="IPR045473">
    <property type="entry name" value="ASM_C"/>
</dbReference>
<evidence type="ECO:0000256" key="9">
    <source>
        <dbReference type="ARBA" id="ARBA00023180"/>
    </source>
</evidence>
<dbReference type="InterPro" id="IPR029052">
    <property type="entry name" value="Metallo-depent_PP-like"/>
</dbReference>
<dbReference type="SUPFAM" id="SSF56300">
    <property type="entry name" value="Metallo-dependent phosphatases"/>
    <property type="match status" value="1"/>
</dbReference>
<keyword evidence="10 12" id="KW-0326">Glycosidase</keyword>
<dbReference type="PIRSF" id="PIRSF000948">
    <property type="entry name" value="Sphingomy_PDE"/>
    <property type="match status" value="1"/>
</dbReference>
<feature type="disulfide bond" evidence="14">
    <location>
        <begin position="109"/>
        <end position="120"/>
    </location>
</feature>
<accession>A0A6P3WWK9</accession>
<evidence type="ECO:0000256" key="7">
    <source>
        <dbReference type="ARBA" id="ARBA00022833"/>
    </source>
</evidence>
<dbReference type="Pfam" id="PF19272">
    <property type="entry name" value="ASMase_C"/>
    <property type="match status" value="1"/>
</dbReference>
<dbReference type="Pfam" id="PF00149">
    <property type="entry name" value="Metallophos"/>
    <property type="match status" value="1"/>
</dbReference>
<dbReference type="GO" id="GO:0046513">
    <property type="term" value="P:ceramide biosynthetic process"/>
    <property type="evidence" value="ECO:0007669"/>
    <property type="project" value="TreeGrafter"/>
</dbReference>
<comment type="function">
    <text evidence="12">Converts sphingomyelin to ceramide.</text>
</comment>
<keyword evidence="5 15" id="KW-0732">Signal</keyword>
<feature type="binding site" evidence="13">
    <location>
        <position position="450"/>
    </location>
    <ligand>
        <name>Zn(2+)</name>
        <dbReference type="ChEBI" id="CHEBI:29105"/>
        <label>2</label>
    </ligand>
</feature>
<keyword evidence="17" id="KW-1185">Reference proteome</keyword>
<feature type="disulfide bond" evidence="14">
    <location>
        <begin position="576"/>
        <end position="580"/>
    </location>
</feature>
<dbReference type="InterPro" id="IPR011160">
    <property type="entry name" value="Sphingomy_PDE"/>
</dbReference>
<proteinExistence type="inferred from homology"/>
<evidence type="ECO:0000256" key="2">
    <source>
        <dbReference type="ARBA" id="ARBA00008234"/>
    </source>
</evidence>
<evidence type="ECO:0000256" key="1">
    <source>
        <dbReference type="ARBA" id="ARBA00004613"/>
    </source>
</evidence>
<dbReference type="GO" id="GO:0016020">
    <property type="term" value="C:membrane"/>
    <property type="evidence" value="ECO:0007669"/>
    <property type="project" value="GOC"/>
</dbReference>
<feature type="chain" id="PRO_5027650408" description="Sphingomyelin phosphodiesterase" evidence="15">
    <location>
        <begin position="19"/>
        <end position="597"/>
    </location>
</feature>
<feature type="signal peptide" evidence="15">
    <location>
        <begin position="1"/>
        <end position="18"/>
    </location>
</feature>
<evidence type="ECO:0000256" key="13">
    <source>
        <dbReference type="PIRSR" id="PIRSR000948-1"/>
    </source>
</evidence>
<dbReference type="Gene3D" id="3.60.21.10">
    <property type="match status" value="1"/>
</dbReference>
<evidence type="ECO:0000256" key="15">
    <source>
        <dbReference type="SAM" id="SignalP"/>
    </source>
</evidence>
<dbReference type="SUPFAM" id="SSF47862">
    <property type="entry name" value="Saposin"/>
    <property type="match status" value="1"/>
</dbReference>
<feature type="domain" description="Saposin B-type" evidence="16">
    <location>
        <begin position="74"/>
        <end position="160"/>
    </location>
</feature>
<keyword evidence="9" id="KW-0325">Glycoprotein</keyword>
<protein>
    <recommendedName>
        <fullName evidence="12">Sphingomyelin phosphodiesterase</fullName>
        <ecNumber evidence="12">3.1.4.12</ecNumber>
    </recommendedName>
</protein>
<reference evidence="18" key="1">
    <citation type="submission" date="2025-08" db="UniProtKB">
        <authorList>
            <consortium name="RefSeq"/>
        </authorList>
    </citation>
    <scope>IDENTIFICATION</scope>
</reference>
<evidence type="ECO:0000313" key="17">
    <source>
        <dbReference type="Proteomes" id="UP000515204"/>
    </source>
</evidence>
<sequence length="597" mass="68421">MELYKILLVAGILGFASSNGTSNIEEAVSSFSNEIEHWVKSKEEPLSFQHSINSLAFPASLRHQSWRSFTGESSKSICVICQSILRSFMKFRNEGMPDEKIISNVIKLCTALKIEDERVCHGAVTLNAPTILYIMDNKPNLTASTICGVVLESKFCPLDDEEYNWMVNIDDGPGKTVTDKENNKTINIVQITDLHYDPKYEPNGNSDCGEPACCRKGQNGINAGTKLAGFWGDYNNCDTPWHAVVDALSHIRDTHTDISHIYFTGDLVDHGVWETTLEGNIQIINDSYLLFQETFGNVPVYPTLGNHESQPLNQYAPTTVTNDEINTQWLYKMTADLWIGLGWLPESTRSTILQGGYYTVSPKKGFRIIALNNNVCYCYNWWIWYQPKDPDNQLQWLADTLLQAEKDNEFVHILGHVPAANEECQSTWKREYLKIINRFAHIVRAQFNGHTHNDELELFYSSGENKKVNNVAWNGGSVTAFTELNSNYKLYIVDSENYGVKDYDNWIFNLTLANENINERPQWYKSYSFKEEYGISDLSYDSLSDWYSRLSRDNELLTRYYRHFFKLADPSLRKECDVTCMRTYMCRIIASLETPCT</sequence>
<feature type="binding site" evidence="13">
    <location>
        <position position="193"/>
    </location>
    <ligand>
        <name>Zn(2+)</name>
        <dbReference type="ChEBI" id="CHEBI:29105"/>
        <label>1</label>
    </ligand>
</feature>
<feature type="disulfide bond" evidence="14">
    <location>
        <begin position="208"/>
        <end position="213"/>
    </location>
</feature>
<dbReference type="GO" id="GO:0006685">
    <property type="term" value="P:sphingomyelin catabolic process"/>
    <property type="evidence" value="ECO:0007669"/>
    <property type="project" value="UniProtKB-UniRule"/>
</dbReference>
<keyword evidence="7 13" id="KW-0862">Zinc</keyword>
<evidence type="ECO:0000313" key="18">
    <source>
        <dbReference type="RefSeq" id="XP_014470455.1"/>
    </source>
</evidence>
<feature type="binding site" evidence="13">
    <location>
        <position position="266"/>
    </location>
    <ligand>
        <name>Zn(2+)</name>
        <dbReference type="ChEBI" id="CHEBI:29105"/>
        <label>2</label>
    </ligand>
</feature>
<dbReference type="GO" id="GO:0016798">
    <property type="term" value="F:hydrolase activity, acting on glycosyl bonds"/>
    <property type="evidence" value="ECO:0007669"/>
    <property type="project" value="UniProtKB-KW"/>
</dbReference>
<dbReference type="GO" id="GO:0061750">
    <property type="term" value="F:acid sphingomyelin phosphodiesterase activity"/>
    <property type="evidence" value="ECO:0007669"/>
    <property type="project" value="TreeGrafter"/>
</dbReference>
<feature type="disulfide bond" evidence="14">
    <location>
        <begin position="376"/>
        <end position="424"/>
    </location>
</feature>
<evidence type="ECO:0000256" key="14">
    <source>
        <dbReference type="PIRSR" id="PIRSR000948-2"/>
    </source>
</evidence>
<dbReference type="GeneID" id="106742224"/>
<keyword evidence="4 13" id="KW-0479">Metal-binding</keyword>
<dbReference type="KEGG" id="dqu:106742224"/>
<dbReference type="OrthoDB" id="282973at2759"/>
<comment type="similarity">
    <text evidence="2 12">Belongs to the acid sphingomyelinase family.</text>
</comment>
<dbReference type="PROSITE" id="PS50015">
    <property type="entry name" value="SAP_B"/>
    <property type="match status" value="1"/>
</dbReference>
<organism evidence="17 18">
    <name type="scientific">Dinoponera quadriceps</name>
    <name type="common">South American ant</name>
    <dbReference type="NCBI Taxonomy" id="609295"/>
    <lineage>
        <taxon>Eukaryota</taxon>
        <taxon>Metazoa</taxon>
        <taxon>Ecdysozoa</taxon>
        <taxon>Arthropoda</taxon>
        <taxon>Hexapoda</taxon>
        <taxon>Insecta</taxon>
        <taxon>Pterygota</taxon>
        <taxon>Neoptera</taxon>
        <taxon>Endopterygota</taxon>
        <taxon>Hymenoptera</taxon>
        <taxon>Apocrita</taxon>
        <taxon>Aculeata</taxon>
        <taxon>Formicoidea</taxon>
        <taxon>Formicidae</taxon>
        <taxon>Ponerinae</taxon>
        <taxon>Ponerini</taxon>
        <taxon>Dinoponera</taxon>
    </lineage>
</organism>
<evidence type="ECO:0000256" key="3">
    <source>
        <dbReference type="ARBA" id="ARBA00022525"/>
    </source>
</evidence>
<keyword evidence="8 14" id="KW-1015">Disulfide bond</keyword>
<feature type="disulfide bond" evidence="14">
    <location>
        <begin position="214"/>
        <end position="237"/>
    </location>
</feature>
<comment type="cofactor">
    <cofactor evidence="13">
        <name>Zn(2+)</name>
        <dbReference type="ChEBI" id="CHEBI:29105"/>
    </cofactor>
    <text evidence="13">Binds 2 Zn(2+) ions per subunit.</text>
</comment>